<accession>C1DF94</accession>
<evidence type="ECO:0000313" key="2">
    <source>
        <dbReference type="EMBL" id="ACO78297.1"/>
    </source>
</evidence>
<reference evidence="2 3" key="1">
    <citation type="journal article" date="2009" name="J. Bacteriol.">
        <title>Genome sequence of Azotobacter vinelandii, an obligate aerobe specialized to support diverse anaerobic metabolic processes.</title>
        <authorList>
            <person name="Setubal J.C."/>
            <person name="dos Santos P."/>
            <person name="Goldman B.S."/>
            <person name="Ertesvag H."/>
            <person name="Espin G."/>
            <person name="Rubio L.M."/>
            <person name="Valla S."/>
            <person name="Almeida N.F."/>
            <person name="Balasubramanian D."/>
            <person name="Cromes L."/>
            <person name="Curatti L."/>
            <person name="Du Z."/>
            <person name="Godsy E."/>
            <person name="Goodner B."/>
            <person name="Hellner-Burris K."/>
            <person name="Hernandez J.A."/>
            <person name="Houmiel K."/>
            <person name="Imperial J."/>
            <person name="Kennedy C."/>
            <person name="Larson T.J."/>
            <person name="Latreille P."/>
            <person name="Ligon L.S."/>
            <person name="Lu J."/>
            <person name="Maerk M."/>
            <person name="Miller N.M."/>
            <person name="Norton S."/>
            <person name="O'Carroll I.P."/>
            <person name="Paulsen I."/>
            <person name="Raulfs E.C."/>
            <person name="Roemer R."/>
            <person name="Rosser J."/>
            <person name="Segura D."/>
            <person name="Slater S."/>
            <person name="Stricklin S.L."/>
            <person name="Studholme D.J."/>
            <person name="Sun J."/>
            <person name="Viana C.J."/>
            <person name="Wallin E."/>
            <person name="Wang B."/>
            <person name="Wheeler C."/>
            <person name="Zhu H."/>
            <person name="Dean D.R."/>
            <person name="Dixon R."/>
            <person name="Wood D."/>
        </authorList>
    </citation>
    <scope>NUCLEOTIDE SEQUENCE [LARGE SCALE GENOMIC DNA]</scope>
    <source>
        <strain evidence="3">DJ / ATCC BAA-1303</strain>
    </source>
</reference>
<dbReference type="AlphaFoldDB" id="C1DF94"/>
<name>C1DF94_AZOVD</name>
<evidence type="ECO:0000313" key="3">
    <source>
        <dbReference type="Proteomes" id="UP000002424"/>
    </source>
</evidence>
<dbReference type="EnsemblBacteria" id="ACO78297">
    <property type="protein sequence ID" value="ACO78297"/>
    <property type="gene ID" value="Avin_20960"/>
</dbReference>
<gene>
    <name evidence="2" type="ordered locus">Avin_20960</name>
</gene>
<feature type="region of interest" description="Disordered" evidence="1">
    <location>
        <begin position="44"/>
        <end position="65"/>
    </location>
</feature>
<proteinExistence type="predicted"/>
<feature type="compositionally biased region" description="Polar residues" evidence="1">
    <location>
        <begin position="47"/>
        <end position="65"/>
    </location>
</feature>
<dbReference type="HOGENOM" id="CLU_2840272_0_0_6"/>
<keyword evidence="3" id="KW-1185">Reference proteome</keyword>
<sequence>MPTAQWHDRLEFYILKSFINKITSYFFGISERYRVASNVVRRMGCRASTSQPEESQNASRYPSPP</sequence>
<organism evidence="2 3">
    <name type="scientific">Azotobacter vinelandii (strain DJ / ATCC BAA-1303)</name>
    <dbReference type="NCBI Taxonomy" id="322710"/>
    <lineage>
        <taxon>Bacteria</taxon>
        <taxon>Pseudomonadati</taxon>
        <taxon>Pseudomonadota</taxon>
        <taxon>Gammaproteobacteria</taxon>
        <taxon>Pseudomonadales</taxon>
        <taxon>Pseudomonadaceae</taxon>
        <taxon>Azotobacter</taxon>
    </lineage>
</organism>
<dbReference type="Proteomes" id="UP000002424">
    <property type="component" value="Chromosome"/>
</dbReference>
<protein>
    <submittedName>
        <fullName evidence="2">Uncharacterized protein</fullName>
    </submittedName>
</protein>
<evidence type="ECO:0000256" key="1">
    <source>
        <dbReference type="SAM" id="MobiDB-lite"/>
    </source>
</evidence>
<dbReference type="KEGG" id="avn:Avin_20960"/>
<dbReference type="EMBL" id="CP001157">
    <property type="protein sequence ID" value="ACO78297.1"/>
    <property type="molecule type" value="Genomic_DNA"/>
</dbReference>